<dbReference type="Proteomes" id="UP000006727">
    <property type="component" value="Chromosome 10"/>
</dbReference>
<gene>
    <name evidence="3" type="primary">LOC112287285</name>
</gene>
<evidence type="ECO:0000313" key="4">
    <source>
        <dbReference type="Proteomes" id="UP000006727"/>
    </source>
</evidence>
<dbReference type="RefSeq" id="XP_024385925.1">
    <property type="nucleotide sequence ID" value="XM_024530157.2"/>
</dbReference>
<proteinExistence type="predicted"/>
<keyword evidence="4" id="KW-1185">Reference proteome</keyword>
<dbReference type="EnsemblPlants" id="Pp3c10_14080V3.2">
    <property type="protein sequence ID" value="Pp3c10_14080V3.2"/>
    <property type="gene ID" value="Pp3c10_14080"/>
</dbReference>
<reference evidence="3 4" key="1">
    <citation type="journal article" date="2008" name="Science">
        <title>The Physcomitrella genome reveals evolutionary insights into the conquest of land by plants.</title>
        <authorList>
            <person name="Rensing S."/>
            <person name="Lang D."/>
            <person name="Zimmer A."/>
            <person name="Terry A."/>
            <person name="Salamov A."/>
            <person name="Shapiro H."/>
            <person name="Nishiyama T."/>
            <person name="Perroud P.-F."/>
            <person name="Lindquist E."/>
            <person name="Kamisugi Y."/>
            <person name="Tanahashi T."/>
            <person name="Sakakibara K."/>
            <person name="Fujita T."/>
            <person name="Oishi K."/>
            <person name="Shin-I T."/>
            <person name="Kuroki Y."/>
            <person name="Toyoda A."/>
            <person name="Suzuki Y."/>
            <person name="Hashimoto A."/>
            <person name="Yamaguchi K."/>
            <person name="Sugano A."/>
            <person name="Kohara Y."/>
            <person name="Fujiyama A."/>
            <person name="Anterola A."/>
            <person name="Aoki S."/>
            <person name="Ashton N."/>
            <person name="Barbazuk W.B."/>
            <person name="Barker E."/>
            <person name="Bennetzen J."/>
            <person name="Bezanilla M."/>
            <person name="Blankenship R."/>
            <person name="Cho S.H."/>
            <person name="Dutcher S."/>
            <person name="Estelle M."/>
            <person name="Fawcett J.A."/>
            <person name="Gundlach H."/>
            <person name="Hanada K."/>
            <person name="Heyl A."/>
            <person name="Hicks K.A."/>
            <person name="Hugh J."/>
            <person name="Lohr M."/>
            <person name="Mayer K."/>
            <person name="Melkozernov A."/>
            <person name="Murata T."/>
            <person name="Nelson D."/>
            <person name="Pils B."/>
            <person name="Prigge M."/>
            <person name="Reiss B."/>
            <person name="Renner T."/>
            <person name="Rombauts S."/>
            <person name="Rushton P."/>
            <person name="Sanderfoot A."/>
            <person name="Schween G."/>
            <person name="Shiu S.-H."/>
            <person name="Stueber K."/>
            <person name="Theodoulou F.L."/>
            <person name="Tu H."/>
            <person name="Van de Peer Y."/>
            <person name="Verrier P.J."/>
            <person name="Waters E."/>
            <person name="Wood A."/>
            <person name="Yang L."/>
            <person name="Cove D."/>
            <person name="Cuming A."/>
            <person name="Hasebe M."/>
            <person name="Lucas S."/>
            <person name="Mishler D.B."/>
            <person name="Reski R."/>
            <person name="Grigoriev I."/>
            <person name="Quatrano R.S."/>
            <person name="Boore J.L."/>
        </authorList>
    </citation>
    <scope>NUCLEOTIDE SEQUENCE [LARGE SCALE GENOMIC DNA]</scope>
    <source>
        <strain evidence="3 4">cv. Gransden 2004</strain>
    </source>
</reference>
<dbReference type="PROSITE" id="PS51257">
    <property type="entry name" value="PROKAR_LIPOPROTEIN"/>
    <property type="match status" value="1"/>
</dbReference>
<evidence type="ECO:0000256" key="2">
    <source>
        <dbReference type="SAM" id="Phobius"/>
    </source>
</evidence>
<feature type="region of interest" description="Disordered" evidence="1">
    <location>
        <begin position="118"/>
        <end position="156"/>
    </location>
</feature>
<dbReference type="EMBL" id="ABEU02000010">
    <property type="status" value="NOT_ANNOTATED_CDS"/>
    <property type="molecule type" value="Genomic_DNA"/>
</dbReference>
<evidence type="ECO:0000313" key="3">
    <source>
        <dbReference type="EnsemblPlants" id="Pp3c10_14080V3.2"/>
    </source>
</evidence>
<protein>
    <recommendedName>
        <fullName evidence="5">Transmembrane protein 69</fullName>
    </recommendedName>
</protein>
<keyword evidence="2" id="KW-1133">Transmembrane helix</keyword>
<name>A0A7I3ZZG0_PHYPA</name>
<organism evidence="3 4">
    <name type="scientific">Physcomitrium patens</name>
    <name type="common">Spreading-leaved earth moss</name>
    <name type="synonym">Physcomitrella patens</name>
    <dbReference type="NCBI Taxonomy" id="3218"/>
    <lineage>
        <taxon>Eukaryota</taxon>
        <taxon>Viridiplantae</taxon>
        <taxon>Streptophyta</taxon>
        <taxon>Embryophyta</taxon>
        <taxon>Bryophyta</taxon>
        <taxon>Bryophytina</taxon>
        <taxon>Bryopsida</taxon>
        <taxon>Funariidae</taxon>
        <taxon>Funariales</taxon>
        <taxon>Funariaceae</taxon>
        <taxon>Physcomitrium</taxon>
    </lineage>
</organism>
<dbReference type="AlphaFoldDB" id="A0A7I3ZZG0"/>
<feature type="transmembrane region" description="Helical" evidence="2">
    <location>
        <begin position="306"/>
        <end position="326"/>
    </location>
</feature>
<reference evidence="3" key="3">
    <citation type="submission" date="2020-12" db="UniProtKB">
        <authorList>
            <consortium name="EnsemblPlants"/>
        </authorList>
    </citation>
    <scope>IDENTIFICATION</scope>
</reference>
<feature type="compositionally biased region" description="Polar residues" evidence="1">
    <location>
        <begin position="141"/>
        <end position="152"/>
    </location>
</feature>
<dbReference type="InterPro" id="IPR021836">
    <property type="entry name" value="DUF3429"/>
</dbReference>
<feature type="transmembrane region" description="Helical" evidence="2">
    <location>
        <begin position="252"/>
        <end position="268"/>
    </location>
</feature>
<dbReference type="GeneID" id="112287285"/>
<feature type="transmembrane region" description="Helical" evidence="2">
    <location>
        <begin position="274"/>
        <end position="294"/>
    </location>
</feature>
<feature type="compositionally biased region" description="Low complexity" evidence="1">
    <location>
        <begin position="118"/>
        <end position="135"/>
    </location>
</feature>
<keyword evidence="2" id="KW-0812">Transmembrane</keyword>
<dbReference type="Gramene" id="Pp3c10_14080V3.2">
    <property type="protein sequence ID" value="Pp3c10_14080V3.2"/>
    <property type="gene ID" value="Pp3c10_14080"/>
</dbReference>
<feature type="transmembrane region" description="Helical" evidence="2">
    <location>
        <begin position="212"/>
        <end position="232"/>
    </location>
</feature>
<evidence type="ECO:0008006" key="5">
    <source>
        <dbReference type="Google" id="ProtNLM"/>
    </source>
</evidence>
<dbReference type="PANTHER" id="PTHR15887">
    <property type="entry name" value="TRANSMEMBRANE PROTEIN 69"/>
    <property type="match status" value="1"/>
</dbReference>
<dbReference type="Pfam" id="PF11911">
    <property type="entry name" value="DUF3429"/>
    <property type="match status" value="1"/>
</dbReference>
<evidence type="ECO:0000256" key="1">
    <source>
        <dbReference type="SAM" id="MobiDB-lite"/>
    </source>
</evidence>
<keyword evidence="2" id="KW-0472">Membrane</keyword>
<feature type="transmembrane region" description="Helical" evidence="2">
    <location>
        <begin position="164"/>
        <end position="188"/>
    </location>
</feature>
<accession>A0A7I3ZZG0</accession>
<reference evidence="3 4" key="2">
    <citation type="journal article" date="2018" name="Plant J.">
        <title>The Physcomitrella patens chromosome-scale assembly reveals moss genome structure and evolution.</title>
        <authorList>
            <person name="Lang D."/>
            <person name="Ullrich K.K."/>
            <person name="Murat F."/>
            <person name="Fuchs J."/>
            <person name="Jenkins J."/>
            <person name="Haas F.B."/>
            <person name="Piednoel M."/>
            <person name="Gundlach H."/>
            <person name="Van Bel M."/>
            <person name="Meyberg R."/>
            <person name="Vives C."/>
            <person name="Morata J."/>
            <person name="Symeonidi A."/>
            <person name="Hiss M."/>
            <person name="Muchero W."/>
            <person name="Kamisugi Y."/>
            <person name="Saleh O."/>
            <person name="Blanc G."/>
            <person name="Decker E.L."/>
            <person name="van Gessel N."/>
            <person name="Grimwood J."/>
            <person name="Hayes R.D."/>
            <person name="Graham S.W."/>
            <person name="Gunter L.E."/>
            <person name="McDaniel S.F."/>
            <person name="Hoernstein S.N.W."/>
            <person name="Larsson A."/>
            <person name="Li F.W."/>
            <person name="Perroud P.F."/>
            <person name="Phillips J."/>
            <person name="Ranjan P."/>
            <person name="Rokshar D.S."/>
            <person name="Rothfels C.J."/>
            <person name="Schneider L."/>
            <person name="Shu S."/>
            <person name="Stevenson D.W."/>
            <person name="Thummler F."/>
            <person name="Tillich M."/>
            <person name="Villarreal Aguilar J.C."/>
            <person name="Widiez T."/>
            <person name="Wong G.K."/>
            <person name="Wymore A."/>
            <person name="Zhang Y."/>
            <person name="Zimmer A.D."/>
            <person name="Quatrano R.S."/>
            <person name="Mayer K.F.X."/>
            <person name="Goodstein D."/>
            <person name="Casacuberta J.M."/>
            <person name="Vandepoele K."/>
            <person name="Reski R."/>
            <person name="Cuming A.C."/>
            <person name="Tuskan G.A."/>
            <person name="Maumus F."/>
            <person name="Salse J."/>
            <person name="Schmutz J."/>
            <person name="Rensing S.A."/>
        </authorList>
    </citation>
    <scope>NUCLEOTIDE SEQUENCE [LARGE SCALE GENOMIC DNA]</scope>
    <source>
        <strain evidence="3 4">cv. Gransden 2004</strain>
    </source>
</reference>
<sequence length="328" mass="35046">MRAGHAAGRALFRSLHRICHNPQVFFSCSSSNFLPKLSSIAPVFRIEEYGVGFGSSPSFRFQCTYSFASKAAMDSMDSLRGLTPSICASGSERASTGCFRPRSHNHVFLQGFATQMSTKTPQTPTQTSAQAPTNPELSAATPRTISGTPSEQSKPKKSGALKQMFLGFGAVPFPALLLGAAGLIPFVALTPPLAQMLPIPAIVAVSYADAQAAYGASIVSFLGAIHWGLAMADYAAPGKGGVANMTLMTTRYVWSVVPSLMAWTALLLPPGCKFALLIFSLWTALGVDFVYARLKLVPYWFLSLRWPLTLVASVSMVPSMLAAAAWTY</sequence>
<dbReference type="PANTHER" id="PTHR15887:SF1">
    <property type="entry name" value="TRANSMEMBRANE PROTEIN 69"/>
    <property type="match status" value="1"/>
</dbReference>